<organism evidence="2 3">
    <name type="scientific">Jimgerdemannia flammicorona</name>
    <dbReference type="NCBI Taxonomy" id="994334"/>
    <lineage>
        <taxon>Eukaryota</taxon>
        <taxon>Fungi</taxon>
        <taxon>Fungi incertae sedis</taxon>
        <taxon>Mucoromycota</taxon>
        <taxon>Mucoromycotina</taxon>
        <taxon>Endogonomycetes</taxon>
        <taxon>Endogonales</taxon>
        <taxon>Endogonaceae</taxon>
        <taxon>Jimgerdemannia</taxon>
    </lineage>
</organism>
<evidence type="ECO:0008006" key="4">
    <source>
        <dbReference type="Google" id="ProtNLM"/>
    </source>
</evidence>
<evidence type="ECO:0000313" key="2">
    <source>
        <dbReference type="EMBL" id="RUS30119.1"/>
    </source>
</evidence>
<protein>
    <recommendedName>
        <fullName evidence="4">Short-chain dehydrogenase</fullName>
    </recommendedName>
</protein>
<keyword evidence="1" id="KW-0560">Oxidoreductase</keyword>
<dbReference type="PANTHER" id="PTHR43157:SF31">
    <property type="entry name" value="PHOSPHATIDYLINOSITOL-GLYCAN BIOSYNTHESIS CLASS F PROTEIN"/>
    <property type="match status" value="1"/>
</dbReference>
<gene>
    <name evidence="2" type="ORF">BC938DRAFT_479832</name>
</gene>
<dbReference type="GO" id="GO:0016491">
    <property type="term" value="F:oxidoreductase activity"/>
    <property type="evidence" value="ECO:0007669"/>
    <property type="project" value="UniProtKB-KW"/>
</dbReference>
<dbReference type="Gene3D" id="3.40.50.720">
    <property type="entry name" value="NAD(P)-binding Rossmann-like Domain"/>
    <property type="match status" value="1"/>
</dbReference>
<dbReference type="AlphaFoldDB" id="A0A433QK12"/>
<sequence length="360" mass="39631">MGKYSTFNFVKGQWESLSFEPQDLSEKVIIVTGSNVGTCFNPSKSSLPSAHSVSRHPPPPTKKKKFLTGIGYDTAKALARMNPTKLILACRNVGKAKKAVDEIKTVTGFQDIEPWDLDLASFASVRAFAKRFDESGLQLHVLLNNAAVASPPDFRTDDGFETTLQVNHLSTMLLTLLLLPAIRRTTASLTWAPRIILLTSEVHYWADLPERTAPNILTTLNNSTAWDTANRYRVTKLFNVLFVQELARRLARSPLLGDRSIVVSSVNPGLTNTNIGVGSLSFIVKKLLFGRSAERSAITSVYVATAPEVAKLTPYGRYYSNCMAEEAADLTLGVEGEELAGRLWRESLEVIEVTDAEVKL</sequence>
<dbReference type="Pfam" id="PF00106">
    <property type="entry name" value="adh_short"/>
    <property type="match status" value="1"/>
</dbReference>
<accession>A0A433QK12</accession>
<dbReference type="SUPFAM" id="SSF51735">
    <property type="entry name" value="NAD(P)-binding Rossmann-fold domains"/>
    <property type="match status" value="1"/>
</dbReference>
<keyword evidence="3" id="KW-1185">Reference proteome</keyword>
<dbReference type="EMBL" id="RBNJ01004251">
    <property type="protein sequence ID" value="RUS30119.1"/>
    <property type="molecule type" value="Genomic_DNA"/>
</dbReference>
<dbReference type="Proteomes" id="UP000274822">
    <property type="component" value="Unassembled WGS sequence"/>
</dbReference>
<proteinExistence type="predicted"/>
<reference evidence="2 3" key="1">
    <citation type="journal article" date="2018" name="New Phytol.">
        <title>Phylogenomics of Endogonaceae and evolution of mycorrhizas within Mucoromycota.</title>
        <authorList>
            <person name="Chang Y."/>
            <person name="Desiro A."/>
            <person name="Na H."/>
            <person name="Sandor L."/>
            <person name="Lipzen A."/>
            <person name="Clum A."/>
            <person name="Barry K."/>
            <person name="Grigoriev I.V."/>
            <person name="Martin F.M."/>
            <person name="Stajich J.E."/>
            <person name="Smith M.E."/>
            <person name="Bonito G."/>
            <person name="Spatafora J.W."/>
        </authorList>
    </citation>
    <scope>NUCLEOTIDE SEQUENCE [LARGE SCALE GENOMIC DNA]</scope>
    <source>
        <strain evidence="2 3">AD002</strain>
    </source>
</reference>
<evidence type="ECO:0000313" key="3">
    <source>
        <dbReference type="Proteomes" id="UP000274822"/>
    </source>
</evidence>
<evidence type="ECO:0000256" key="1">
    <source>
        <dbReference type="ARBA" id="ARBA00023002"/>
    </source>
</evidence>
<dbReference type="InterPro" id="IPR002347">
    <property type="entry name" value="SDR_fam"/>
</dbReference>
<dbReference type="PANTHER" id="PTHR43157">
    <property type="entry name" value="PHOSPHATIDYLINOSITOL-GLYCAN BIOSYNTHESIS CLASS F PROTEIN-RELATED"/>
    <property type="match status" value="1"/>
</dbReference>
<name>A0A433QK12_9FUNG</name>
<dbReference type="InterPro" id="IPR036291">
    <property type="entry name" value="NAD(P)-bd_dom_sf"/>
</dbReference>
<comment type="caution">
    <text evidence="2">The sequence shown here is derived from an EMBL/GenBank/DDBJ whole genome shotgun (WGS) entry which is preliminary data.</text>
</comment>